<dbReference type="PROSITE" id="PS00455">
    <property type="entry name" value="AMP_BINDING"/>
    <property type="match status" value="4"/>
</dbReference>
<dbReference type="PANTHER" id="PTHR45527:SF1">
    <property type="entry name" value="FATTY ACID SYNTHASE"/>
    <property type="match status" value="1"/>
</dbReference>
<feature type="region of interest" description="Disordered" evidence="4">
    <location>
        <begin position="755"/>
        <end position="783"/>
    </location>
</feature>
<evidence type="ECO:0000256" key="2">
    <source>
        <dbReference type="ARBA" id="ARBA00022450"/>
    </source>
</evidence>
<feature type="domain" description="Carrier" evidence="5">
    <location>
        <begin position="3238"/>
        <end position="3313"/>
    </location>
</feature>
<dbReference type="Gene3D" id="3.40.50.1820">
    <property type="entry name" value="alpha/beta hydrolase"/>
    <property type="match status" value="2"/>
</dbReference>
<dbReference type="Proteomes" id="UP001271640">
    <property type="component" value="Unassembled WGS sequence"/>
</dbReference>
<dbReference type="CDD" id="cd17651">
    <property type="entry name" value="A_NRPS_VisG_like"/>
    <property type="match status" value="1"/>
</dbReference>
<dbReference type="InterPro" id="IPR036736">
    <property type="entry name" value="ACP-like_sf"/>
</dbReference>
<dbReference type="SUPFAM" id="SSF56801">
    <property type="entry name" value="Acetyl-CoA synthetase-like"/>
    <property type="match status" value="4"/>
</dbReference>
<dbReference type="Gene3D" id="2.30.38.10">
    <property type="entry name" value="Luciferase, Domain 3"/>
    <property type="match status" value="3"/>
</dbReference>
<dbReference type="InterPro" id="IPR045851">
    <property type="entry name" value="AMP-bd_C_sf"/>
</dbReference>
<keyword evidence="3" id="KW-0597">Phosphoprotein</keyword>
<dbReference type="Gene3D" id="3.30.559.10">
    <property type="entry name" value="Chloramphenicol acetyltransferase-like domain"/>
    <property type="match status" value="4"/>
</dbReference>
<feature type="domain" description="Carrier" evidence="5">
    <location>
        <begin position="4335"/>
        <end position="4409"/>
    </location>
</feature>
<comment type="cofactor">
    <cofactor evidence="1">
        <name>pantetheine 4'-phosphate</name>
        <dbReference type="ChEBI" id="CHEBI:47942"/>
    </cofactor>
</comment>
<dbReference type="Gene3D" id="3.30.300.30">
    <property type="match status" value="4"/>
</dbReference>
<dbReference type="Gene3D" id="3.30.559.30">
    <property type="entry name" value="Nonribosomal peptide synthetase, condensation domain"/>
    <property type="match status" value="4"/>
</dbReference>
<dbReference type="Pfam" id="PF00668">
    <property type="entry name" value="Condensation"/>
    <property type="match status" value="4"/>
</dbReference>
<comment type="caution">
    <text evidence="6">The sequence shown here is derived from an EMBL/GenBank/DDBJ whole genome shotgun (WGS) entry which is preliminary data.</text>
</comment>
<sequence length="4979" mass="550852">MMSNEMELNNLKRAVLKKKIREQLQTRKHQTRPPIKPVARDVVSLPLSFAQQRLWFLDQLDPAAGQAYHLPVALRLTGRLNHDALIQALNRLVARHESLRTRFVLIGSQPSQYIDPADIGFALSYQDLRPSDSETLSRHIAELATLEAQTPFDLAQGPLIRGQLLQLTDDEHVLLLSQHHIISDGWSIGVLVHELGEVYRAALDNHDDPLPPLPVQYADYAVWQREWLQGAVLTKQRDFWRTQLEGAPALLDLPTDRPRPLVQTYSGGQEPVQFDANLLGSLKSLGQRHNTTLFMTVLAAWSIVLARLSGQDDIVIGTPAANRPHRELEGLIGFFVNTLALRVTLSDTPRVADLLTQVRERSLAAYAHQDLPFEQVVETLQPERSLSYSPIFQVMLAFNNTPAKTLTLPGLQLAPVEQRRQSTHFDMTLSLTETDAGLFGELVYSVDLFDASTIKRIISYLKQVLTAMADDATQSIASLPMLSDAERQQLLVEFNATEADFPQDVLIHQLIEAQATQTPHATAIICGDQALSYDELNRCANRLAHHLIGLGVRPDDRVAICTERNLEMIVGLLAILKAGGAYVPLDPAYPAERLAYMLEDSAPVALLTQRITQERLADKLAGSGSTVLIDNILNNHILNNHILNKQEAFIEVQSTDNPDAEALGLTSNHLAYVIYTSGSTGLPKGVAIAHRNTVNFLTWAQQNFGAEELAHTLFATSLNFDLAIYECFVPLVAGGTVHVVPDALSLMATERSSTEPSSVKLSPTKLSSEKLSPAKLSSEKLAPEKLSPEKQAISLINTVPSAIAHLLEAHAIPTGIRTVNLGGEALKPYIVEQLFARSAVQNVCNLYGPSETTTYSTWTRMNRATGFVHHIGRPIANTRIYILDASGQPVPLGVSGEIHIAGAGVARGYLNRPALTAERFLPDPFSSSPDARMYKTGDLGRWRPDGNIEYLGRNDFQVKLRGFRIEPGEIETQLMQCEGVQEAAVIVREDEPGQKRLVAYLRSLEGVELTPAALRQQLTQHLADYMLPSAFVMLDVFPLTPNGKLDRQALPAPDSSAVIARGYEAPTGEVETALARVWQNLLKLEQVGRHDHFFELGGHSLMIVSLIEQLHNLGWRLDVRSVFAAPVLSELAKTILLYQDDTHDVVVPPNLISANCPAITPDMLPLVSLSQNEINAITDTLPGGVSNVQDIYPLAPLQEGILFQHLLQTQGDDYLLQSILAFDTRERLDLFLDALQVVINRHDILRTSVYWQDLARPVQVVWRQASLPVNLFTPATTHDVASQLRAYTDPRRHRLDLNRAPLFAADIAFEPAQNEWLLSLRFHHLVSDHMTLELIFAEIAQVLQEEAEMLPAALPYRNFIAQTLSMPTTAHEDYFRRQFADVTEPTAPFGILTVQSDSGSLHEARLPIEPTLAKAIRSQARRLGVSPGVLFHVAWAQVLAQTSGRDDVVFGSVLLGRLQGGSGINRILGMFINTLPIRISLDGYSVQDVVQAAYRNLTELLEHEQAPLSLAQRCSGVAKPMPLFSALLNYRHSQVSETDSVNAVWTGMRILAAKEQTSYPVSLTVDDLGTNFHLMAQTVDGIDPARMVNYLVTAISGLIDALIHNPQCPILQVSILPALEQQQLLVDFNATQVDFPQHGLLHQLFETEAARHPDTIAIVCKDIMSGEPSLSYGELNRRANRLAHHLIASGVRPDDRVAVCVERSLEMVVGLLGILKAGGAYVPLDPAYPAERLSYMLEDSAPVVLLTQRAWHDIFIGTGSTTGASVPVILLDAQASVMDMRPDHNPEIPGLTEHHLAYVVYTSGSTGLPKGVMTNHQTLCNRLLWFVGDIVAHPLVGALKTSISFFDSMTEVLGVLLAGGKLVVFNNDEIRDPARFAEGLQRFDVNYLVVVPSLLKLLIQDRGNSLKSIRTLVCSGERLAPELARQIVTECPWLRLLNFYGSSEINGDATWYEYSAEPGIPDASVIGRPIANIQSYILDAHARPVPLGVTGEIHIAGSGVARGYLNRPELTAERFLPDPFSVHPDARMYKTGDLGRWLPDGNIEYLGRNDFQVKIRGFRIEPGEIEAQLVLCHGVREAVVIAREDEPGQQRLVAYLRPQNGFEMKPAELRQELARHLADYMLPGAFVTIDTFPLTPNGKLDRKALPAPDLSSVVTHRYVPPVGETETVLAQIWQDLLGLEQVGRHDHFFELGGHSLLAVQLSARIRQSLAKELPLQKIFAQPVLMMLAHTLTEVATTTQTTIPVADRTQRLPLSFAQQRLWFLGQLDPAASQAYHIPAALRLNGSLDRHALTVALDRLVVRHESLRTRFVSIEGQPCQYIDPTDSRFSLSYQDLRQLDPALRDNQIAKLAEKEAQTPFDLAQGPLIRGQLLQLTREEHVLLLTQHHIITDGWSLSVLVRELGMFYRAALEGHDDPLPPLPIQYADYAVWQRDSRQEAALTAQRDFWRTQLEDAPVLLTLPTDRPRPSVQTYIGGQIAFSLDAPLLASLKELGMRHNTTLFMTVLSAWSIVLARLSGQDDIVIGTPVANRPHHELEGLIGFFANTLALRVRFSDTFNVADLLAQVREQALTAYAHQDLPFEQIVEALQPERSLSYSPIFQVMLTLNNTPAQKLVLPGLQLTSIEQAYHGALFDLTLSLTETDAGLVGSLSYAADLFDSATIERMIGYLKNILTAMSADETQPIAALPMLAEAERQQLLVSFNETQANYPKDTLVHPLFEAQAAQHPDAPAVVFEHQSMSYGELNHRANQLAHYLISLGVRPDERVAICVERSFDMVVGLLAILKAGGAYVPLDPAYPGDRLAYMLRDAAPVALLTQNALADTLNSAVSSAGHITVLLDDQDQAQSLMEQPTHNPDTQALGLTPHHLAYVIYTSGSTGLPKGVEMPLAALSNLLQWHRHAPSQPVGTGKTLQFAALGFDVTFQEIFTTLGEGGCLVLINETLRREPQQLLRLIQQKQIDRIFLPYIALQQLAEAADHSKDDFSCLAHIVTAGEQLRITPAIERFLQRAGDCRLHNHYGPTESHVATAYILSRDHEQREQWPLLPPIGRPIANTKIYILDECSQPVPLGATGEIHIAGTGIARSYLNRPELTAERFLPDPFSSFPNARMYKTGDLGRWLPDGNIEYLGRNDFQIKLRGFRIEPGEIEAQLMRCHGVREAVVLARADESNHKRLVAYLLAEPNTELVPAQLRQQLAQHLAEYMLPSAFVTLEAFPLTPNGKLDRKALPAPDLSSVITRSYAAPIGREEVVLAQIWQTLLGVEQVGRHDHFFELGGHSLLAVQLVARIRQTLARELPLQQLFARPVLMQLAHALTDIGSTIGSTIATTTQAFIPTADRSQPLPLSFAQQRLWFLGQLDPAASQAYHLSAALRLSGSLNRHALIVALDRLVARHESLRTRFVFVEGFAEGQTCQQIDPADIGFALSCHDLRQLDPTLHTQHVTELAEQETQTPFDFARGPLIRGQLLHLADEEHILLLTLHHIITDGWSISVLVRELGIFYRAAIDGLDDPLPPLPIQYADYAVWQHEQLTETALAAQRDFWCAQLENAPALLTLPTDRPRPTVQTYAGDQVSFHLDAPLLASLKALGERHNSTLFMTMLSAWSIVLARLSGQDDIVIGTPVANRPHHELEGLIGFFVNTLALRVTFNHDLSVADLLEQVQGRALAAYTHQDLPFEQVVEALQPERNLSYSPIFQVMLALNNTPAQELALPELQLSPFEQTHHSTHFDLTLSLVETETGLAGALEYASDLFDRTTIERMVGYLAKILAAMVTDETQIIATLPMLPESEQRQLLVDFNTTQADFPQDALIHQLFEARAAQHPDAPAVVFEDEMLSYGELNQRANRLAHHLITLGVRPDDRVAVCFERSLDMVTGLLAILKAGGAYVPLDPAYPSERLAYMLEDAAPVVVLTQTAQLGRLPGTMSVTMPVTISVTMPVTVPVPVIVPVIVLDAQKTLLESQPNDNPDARALGLTSRHLACVIYTSGSTGQPKGVMVEHRNVLRLIINSGFAEISPDDCVAHCANTAFDASTWEIWSALLNGGRLHVVSQSVLLDPVRLCDSLIRGNVTALWLTAGLFNEYLETLSPLFGQLRYLIIGGDVLDPRKVRQVQLAESQPAHLINGYGPTETTTFAATYAIASPVDVTRSIPIGCPIANTRIYILDSYGQPAPLGVAGEIYIAGNGVARGYLNRPELTAEYFLPDPFSGVPTARMYKTGDLGRWLADGNIEYLGRNDFQIKLRGFRIEPGEIEEKLKQCHGVREAVVLAREDQAGQKRLVAYLLPQAGVELVPAELRQQLTRHLADYMLPSAFVMLATFPLTPNGKLDRQALPAPGSSAFVAHRYEAPIGETEIALARIWQDLLELERISRHDHFFELGGHSLLAVKLLNRMREQNMEVPLTALFAHPTLCNLASIISEHVIMPISPFDENPVPLSPTGSLLPLFFVHEASGDPLVYSPLAALLPPELPVYALQALGIHTLEHPPASIEALADCHIQAIRRVQPQGPYRLAGWSIGGLIAYEMAQQFMNDGETVEFLGMIDSYNHTDSGSETDNTDRETAIGQSVNQEAKRIELIIDSLLTQQGINDEPALEALHKFTELEQVIDYCIEHQWLPTGITREDILLRLYSTEMITQLGQDYIAPKSSLPVHLYTADELNNGDRWRGWHNVVSHNSILHRIGGTHFSIMRSPLLNHLADSITGHLRAVPAFDPRVIIQLGSQSIPPLFCMPGAGASPSSLLELALSFPRQLPIYALQARGFTAEHNFPYASVEGAAHAYIQTIRQIQPHGPYHLLGHSFGGWIAFEIALQLQAEGEVVSDLILIDTDEPDQQGRALKSYNSIETIMELIDIYNMILDQPLPLTRQGFDNLDLDEQTQSLQSLQSLQSALVKAGLFPAKTPISLLQGIIRVMQANLNTGYQPQTRYEGLVHLINAEKGDTDERRKREAQWRTHVAQLNTILVPGNHMTMLSSPQVDQLITQLWQKLNYINNPLLK</sequence>
<keyword evidence="7" id="KW-1185">Reference proteome</keyword>
<evidence type="ECO:0000313" key="6">
    <source>
        <dbReference type="EMBL" id="MDX7998161.1"/>
    </source>
</evidence>
<accession>A0ABU4SHT8</accession>
<dbReference type="NCBIfam" id="NF003417">
    <property type="entry name" value="PRK04813.1"/>
    <property type="match status" value="5"/>
</dbReference>
<dbReference type="Gene3D" id="3.40.50.980">
    <property type="match status" value="6"/>
</dbReference>
<evidence type="ECO:0000256" key="3">
    <source>
        <dbReference type="ARBA" id="ARBA00022553"/>
    </source>
</evidence>
<keyword evidence="2" id="KW-0596">Phosphopantetheine</keyword>
<dbReference type="Pfam" id="PF00501">
    <property type="entry name" value="AMP-binding"/>
    <property type="match status" value="4"/>
</dbReference>
<dbReference type="SUPFAM" id="SSF53474">
    <property type="entry name" value="alpha/beta-Hydrolases"/>
    <property type="match status" value="2"/>
</dbReference>
<dbReference type="Pfam" id="PF00550">
    <property type="entry name" value="PP-binding"/>
    <property type="match status" value="4"/>
</dbReference>
<dbReference type="InterPro" id="IPR023213">
    <property type="entry name" value="CAT-like_dom_sf"/>
</dbReference>
<dbReference type="PROSITE" id="PS50075">
    <property type="entry name" value="CARRIER"/>
    <property type="match status" value="4"/>
</dbReference>
<dbReference type="InterPro" id="IPR020845">
    <property type="entry name" value="AMP-binding_CS"/>
</dbReference>
<dbReference type="SUPFAM" id="SSF52777">
    <property type="entry name" value="CoA-dependent acyltransferases"/>
    <property type="match status" value="8"/>
</dbReference>
<dbReference type="InterPro" id="IPR009081">
    <property type="entry name" value="PP-bd_ACP"/>
</dbReference>
<dbReference type="InterPro" id="IPR000873">
    <property type="entry name" value="AMP-dep_synth/lig_dom"/>
</dbReference>
<dbReference type="InterPro" id="IPR020802">
    <property type="entry name" value="TesA-like"/>
</dbReference>
<dbReference type="SMART" id="SM00824">
    <property type="entry name" value="PKS_TE"/>
    <property type="match status" value="1"/>
</dbReference>
<dbReference type="SMART" id="SM00823">
    <property type="entry name" value="PKS_PP"/>
    <property type="match status" value="3"/>
</dbReference>
<dbReference type="InterPro" id="IPR025110">
    <property type="entry name" value="AMP-bd_C"/>
</dbReference>
<dbReference type="InterPro" id="IPR001242">
    <property type="entry name" value="Condensation_dom"/>
</dbReference>
<dbReference type="CDD" id="cd19531">
    <property type="entry name" value="LCL_NRPS-like"/>
    <property type="match status" value="3"/>
</dbReference>
<dbReference type="CDD" id="cd12117">
    <property type="entry name" value="A_NRPS_Srf_like"/>
    <property type="match status" value="1"/>
</dbReference>
<dbReference type="Gene3D" id="1.10.1200.10">
    <property type="entry name" value="ACP-like"/>
    <property type="match status" value="4"/>
</dbReference>
<dbReference type="NCBIfam" id="TIGR01733">
    <property type="entry name" value="AA-adenyl-dom"/>
    <property type="match status" value="3"/>
</dbReference>
<dbReference type="EMBL" id="VCDP01000007">
    <property type="protein sequence ID" value="MDX7998161.1"/>
    <property type="molecule type" value="Genomic_DNA"/>
</dbReference>
<gene>
    <name evidence="6" type="ORF">FE394_02850</name>
</gene>
<feature type="compositionally biased region" description="Polar residues" evidence="4">
    <location>
        <begin position="755"/>
        <end position="770"/>
    </location>
</feature>
<protein>
    <submittedName>
        <fullName evidence="6">Amino acid adenylation domain-containing protein</fullName>
    </submittedName>
</protein>
<dbReference type="PANTHER" id="PTHR45527">
    <property type="entry name" value="NONRIBOSOMAL PEPTIDE SYNTHETASE"/>
    <property type="match status" value="1"/>
</dbReference>
<dbReference type="RefSeq" id="WP_319924900.1">
    <property type="nucleotide sequence ID" value="NZ_VCDP01000007.1"/>
</dbReference>
<dbReference type="InterPro" id="IPR042099">
    <property type="entry name" value="ANL_N_sf"/>
</dbReference>
<dbReference type="SUPFAM" id="SSF47336">
    <property type="entry name" value="ACP-like"/>
    <property type="match status" value="4"/>
</dbReference>
<feature type="domain" description="Carrier" evidence="5">
    <location>
        <begin position="2160"/>
        <end position="2235"/>
    </location>
</feature>
<dbReference type="InterPro" id="IPR029058">
    <property type="entry name" value="AB_hydrolase_fold"/>
</dbReference>
<proteinExistence type="predicted"/>
<evidence type="ECO:0000313" key="7">
    <source>
        <dbReference type="Proteomes" id="UP001271640"/>
    </source>
</evidence>
<reference evidence="7" key="1">
    <citation type="journal article" date="2024" name="Toxins">
        <title>Genome Sequence Analysis of Native Xenorhabdus Strains Isolated from Entomopathogenic Nematodes in Argentina.</title>
        <authorList>
            <person name="Palma L."/>
            <person name="Frizzo L."/>
            <person name="Kaiser S."/>
            <person name="Berry C."/>
            <person name="Caballero P."/>
            <person name="Bode H.B."/>
            <person name="Del Valle E.E."/>
        </authorList>
    </citation>
    <scope>NUCLEOTIDE SEQUENCE [LARGE SCALE GENOMIC DNA]</scope>
    <source>
        <strain evidence="7">Reich</strain>
    </source>
</reference>
<dbReference type="CDD" id="cd19544">
    <property type="entry name" value="E-C_NRPS"/>
    <property type="match status" value="1"/>
</dbReference>
<evidence type="ECO:0000256" key="1">
    <source>
        <dbReference type="ARBA" id="ARBA00001957"/>
    </source>
</evidence>
<name>A0ABU4SHT8_9GAMM</name>
<feature type="domain" description="Carrier" evidence="5">
    <location>
        <begin position="1065"/>
        <end position="1139"/>
    </location>
</feature>
<dbReference type="CDD" id="cd05930">
    <property type="entry name" value="A_NRPS"/>
    <property type="match status" value="1"/>
</dbReference>
<evidence type="ECO:0000256" key="4">
    <source>
        <dbReference type="SAM" id="MobiDB-lite"/>
    </source>
</evidence>
<evidence type="ECO:0000259" key="5">
    <source>
        <dbReference type="PROSITE" id="PS50075"/>
    </source>
</evidence>
<organism evidence="6 7">
    <name type="scientific">Xenorhabdus littoralis</name>
    <dbReference type="NCBI Taxonomy" id="2582835"/>
    <lineage>
        <taxon>Bacteria</taxon>
        <taxon>Pseudomonadati</taxon>
        <taxon>Pseudomonadota</taxon>
        <taxon>Gammaproteobacteria</taxon>
        <taxon>Enterobacterales</taxon>
        <taxon>Morganellaceae</taxon>
        <taxon>Xenorhabdus</taxon>
    </lineage>
</organism>
<dbReference type="Pfam" id="PF00975">
    <property type="entry name" value="Thioesterase"/>
    <property type="match status" value="2"/>
</dbReference>
<dbReference type="InterPro" id="IPR001031">
    <property type="entry name" value="Thioesterase"/>
</dbReference>
<dbReference type="InterPro" id="IPR010071">
    <property type="entry name" value="AA_adenyl_dom"/>
</dbReference>
<dbReference type="Gene3D" id="3.40.50.12780">
    <property type="entry name" value="N-terminal domain of ligase-like"/>
    <property type="match status" value="1"/>
</dbReference>
<dbReference type="PROSITE" id="PS00012">
    <property type="entry name" value="PHOSPHOPANTETHEINE"/>
    <property type="match status" value="3"/>
</dbReference>
<dbReference type="Pfam" id="PF13193">
    <property type="entry name" value="AMP-binding_C"/>
    <property type="match status" value="4"/>
</dbReference>
<dbReference type="InterPro" id="IPR006162">
    <property type="entry name" value="Ppantetheine_attach_site"/>
</dbReference>
<dbReference type="InterPro" id="IPR020806">
    <property type="entry name" value="PKS_PP-bd"/>
</dbReference>